<name>A0AAV7EDL7_ARIFI</name>
<protein>
    <submittedName>
        <fullName evidence="2">Uncharacterized protein</fullName>
    </submittedName>
</protein>
<comment type="caution">
    <text evidence="2">The sequence shown here is derived from an EMBL/GenBank/DDBJ whole genome shotgun (WGS) entry which is preliminary data.</text>
</comment>
<feature type="region of interest" description="Disordered" evidence="1">
    <location>
        <begin position="127"/>
        <end position="224"/>
    </location>
</feature>
<evidence type="ECO:0000313" key="3">
    <source>
        <dbReference type="Proteomes" id="UP000825729"/>
    </source>
</evidence>
<dbReference type="Proteomes" id="UP000825729">
    <property type="component" value="Unassembled WGS sequence"/>
</dbReference>
<reference evidence="2 3" key="1">
    <citation type="submission" date="2021-07" db="EMBL/GenBank/DDBJ databases">
        <title>The Aristolochia fimbriata genome: insights into angiosperm evolution, floral development and chemical biosynthesis.</title>
        <authorList>
            <person name="Jiao Y."/>
        </authorList>
    </citation>
    <scope>NUCLEOTIDE SEQUENCE [LARGE SCALE GENOMIC DNA]</scope>
    <source>
        <strain evidence="2">IBCAS-2021</strain>
        <tissue evidence="2">Leaf</tissue>
    </source>
</reference>
<accession>A0AAV7EDL7</accession>
<dbReference type="AlphaFoldDB" id="A0AAV7EDL7"/>
<feature type="compositionally biased region" description="Basic residues" evidence="1">
    <location>
        <begin position="196"/>
        <end position="208"/>
    </location>
</feature>
<evidence type="ECO:0000256" key="1">
    <source>
        <dbReference type="SAM" id="MobiDB-lite"/>
    </source>
</evidence>
<proteinExistence type="predicted"/>
<dbReference type="EMBL" id="JAINDJ010000005">
    <property type="protein sequence ID" value="KAG9445602.1"/>
    <property type="molecule type" value="Genomic_DNA"/>
</dbReference>
<evidence type="ECO:0000313" key="2">
    <source>
        <dbReference type="EMBL" id="KAG9445602.1"/>
    </source>
</evidence>
<gene>
    <name evidence="2" type="ORF">H6P81_011730</name>
</gene>
<sequence length="257" mass="28965">MTSKSEFLSETYDLRSLRLVFNSSDKLSTSTNSAARTGMHTFQGQFRGSNNHKDLSLSTQMLSHQLLRLIRALLEDKTPRTPHLPFPPPVTTRVFSKIPRTGTRLGLNRRLSQLREPNFCRIRKLPKSRTRARRLSPVSRDAPVDCPAADAAIRHSGRRNPDVGDVGPSHPLGMRVSVQHLPADTPREDAGGPNRGSHRNKHPHRPPRRAIPDKAAVTRRSRRPRLLRTLHIERNLFRFVTSSSPVFGARLPHPGAR</sequence>
<organism evidence="2 3">
    <name type="scientific">Aristolochia fimbriata</name>
    <name type="common">White veined hardy Dutchman's pipe vine</name>
    <dbReference type="NCBI Taxonomy" id="158543"/>
    <lineage>
        <taxon>Eukaryota</taxon>
        <taxon>Viridiplantae</taxon>
        <taxon>Streptophyta</taxon>
        <taxon>Embryophyta</taxon>
        <taxon>Tracheophyta</taxon>
        <taxon>Spermatophyta</taxon>
        <taxon>Magnoliopsida</taxon>
        <taxon>Magnoliidae</taxon>
        <taxon>Piperales</taxon>
        <taxon>Aristolochiaceae</taxon>
        <taxon>Aristolochia</taxon>
    </lineage>
</organism>
<keyword evidence="3" id="KW-1185">Reference proteome</keyword>